<feature type="domain" description="NAD-dependent epimerase/dehydratase" evidence="1">
    <location>
        <begin position="8"/>
        <end position="241"/>
    </location>
</feature>
<reference evidence="3 4" key="1">
    <citation type="journal article" date="2013" name="Genome Announc.">
        <title>Genome sequences for three denitrifying bacterial strains isolated from a uranium- and nitrate-contaminated subsurface environment.</title>
        <authorList>
            <person name="Venkatramanan R."/>
            <person name="Prakash O."/>
            <person name="Woyke T."/>
            <person name="Chain P."/>
            <person name="Goodwin L.A."/>
            <person name="Watson D."/>
            <person name="Brooks S."/>
            <person name="Kostka J.E."/>
            <person name="Green S.J."/>
        </authorList>
    </citation>
    <scope>NUCLEOTIDE SEQUENCE [LARGE SCALE GENOMIC DNA]</scope>
    <source>
        <strain evidence="3 4">1NES1</strain>
    </source>
</reference>
<evidence type="ECO:0000313" key="3">
    <source>
        <dbReference type="EMBL" id="AGK58316.1"/>
    </source>
</evidence>
<dbReference type="EMBL" id="CP005587">
    <property type="protein sequence ID" value="AGK56553.1"/>
    <property type="molecule type" value="Genomic_DNA"/>
</dbReference>
<dbReference type="AlphaFoldDB" id="N0BCQ4"/>
<dbReference type="GO" id="GO:0005737">
    <property type="term" value="C:cytoplasm"/>
    <property type="evidence" value="ECO:0007669"/>
    <property type="project" value="TreeGrafter"/>
</dbReference>
<dbReference type="InterPro" id="IPR001509">
    <property type="entry name" value="Epimerase_deHydtase"/>
</dbReference>
<keyword evidence="4" id="KW-1185">Reference proteome</keyword>
<dbReference type="KEGG" id="hdt:HYPDE_33218"/>
<dbReference type="KEGG" id="hdt:HYPDE_24338"/>
<dbReference type="STRING" id="670307.HYPDE_24338"/>
<evidence type="ECO:0000313" key="4">
    <source>
        <dbReference type="Proteomes" id="UP000005952"/>
    </source>
</evidence>
<dbReference type="PANTHER" id="PTHR48079">
    <property type="entry name" value="PROTEIN YEEZ"/>
    <property type="match status" value="1"/>
</dbReference>
<sequence length="323" mass="35104">MQKQTMRVLVAGATGAVGRPLVSALVAAGYTVAGVTHTAAKKDIIRRLGAEPVLANGLEAAQVQAAVDAIRPDVIVHEMTDLSGVTDLRHFDRSFAKSNLLRTHGTDVLLAAARRAGVKRLVAQSFCGWPYARTGAPIKTEKDKLDIDPPAELRPSFDAIYHLEQSTITSSSPEGIVLRYGTFYGPATGVFEPAMVEQIRRRRVPLIGDGAGWWSFVHVDDAAAATVRAIERGEAGNIYNIVDDEPAQVREWLPELARLLGAKRPLRLPAWIARFLAGDHVVAMMTEVRAGSNAKARTELLWEPAHPSWRKGFADIAARLPTQ</sequence>
<dbReference type="RefSeq" id="WP_015596591.1">
    <property type="nucleotide sequence ID" value="NC_021172.1"/>
</dbReference>
<dbReference type="InterPro" id="IPR036291">
    <property type="entry name" value="NAD(P)-bd_dom_sf"/>
</dbReference>
<evidence type="ECO:0000259" key="1">
    <source>
        <dbReference type="Pfam" id="PF01370"/>
    </source>
</evidence>
<dbReference type="EMBL" id="CP005587">
    <property type="protein sequence ID" value="AGK58316.1"/>
    <property type="molecule type" value="Genomic_DNA"/>
</dbReference>
<protein>
    <submittedName>
        <fullName evidence="3">NAD-dependent epimerase/dehydratase</fullName>
    </submittedName>
</protein>
<proteinExistence type="predicted"/>
<name>N0BCQ4_9HYPH</name>
<organism evidence="3 4">
    <name type="scientific">Hyphomicrobium denitrificans 1NES1</name>
    <dbReference type="NCBI Taxonomy" id="670307"/>
    <lineage>
        <taxon>Bacteria</taxon>
        <taxon>Pseudomonadati</taxon>
        <taxon>Pseudomonadota</taxon>
        <taxon>Alphaproteobacteria</taxon>
        <taxon>Hyphomicrobiales</taxon>
        <taxon>Hyphomicrobiaceae</taxon>
        <taxon>Hyphomicrobium</taxon>
    </lineage>
</organism>
<evidence type="ECO:0000313" key="2">
    <source>
        <dbReference type="EMBL" id="AGK56553.1"/>
    </source>
</evidence>
<dbReference type="HOGENOM" id="CLU_007383_12_4_5"/>
<dbReference type="PANTHER" id="PTHR48079:SF6">
    <property type="entry name" value="NAD(P)-BINDING DOMAIN-CONTAINING PROTEIN-RELATED"/>
    <property type="match status" value="1"/>
</dbReference>
<dbReference type="Gene3D" id="3.40.50.720">
    <property type="entry name" value="NAD(P)-binding Rossmann-like Domain"/>
    <property type="match status" value="1"/>
</dbReference>
<accession>N0BCQ4</accession>
<dbReference type="InterPro" id="IPR051783">
    <property type="entry name" value="NAD(P)-dependent_oxidoreduct"/>
</dbReference>
<dbReference type="eggNOG" id="COG0451">
    <property type="taxonomic scope" value="Bacteria"/>
</dbReference>
<gene>
    <name evidence="2" type="ORF">HYPDE_24338</name>
    <name evidence="3" type="ORF">HYPDE_33218</name>
</gene>
<dbReference type="Pfam" id="PF01370">
    <property type="entry name" value="Epimerase"/>
    <property type="match status" value="1"/>
</dbReference>
<dbReference type="SUPFAM" id="SSF51735">
    <property type="entry name" value="NAD(P)-binding Rossmann-fold domains"/>
    <property type="match status" value="1"/>
</dbReference>
<dbReference type="Proteomes" id="UP000005952">
    <property type="component" value="Chromosome"/>
</dbReference>
<dbReference type="GO" id="GO:0004029">
    <property type="term" value="F:aldehyde dehydrogenase (NAD+) activity"/>
    <property type="evidence" value="ECO:0007669"/>
    <property type="project" value="TreeGrafter"/>
</dbReference>